<protein>
    <recommendedName>
        <fullName evidence="1">Thioredoxin domain-containing protein</fullName>
    </recommendedName>
</protein>
<keyword evidence="3" id="KW-1185">Reference proteome</keyword>
<dbReference type="Pfam" id="PF13905">
    <property type="entry name" value="Thioredoxin_8"/>
    <property type="match status" value="1"/>
</dbReference>
<dbReference type="SUPFAM" id="SSF52833">
    <property type="entry name" value="Thioredoxin-like"/>
    <property type="match status" value="1"/>
</dbReference>
<accession>A0AAD3D797</accession>
<dbReference type="EMBL" id="BLLK01000062">
    <property type="protein sequence ID" value="GFH59141.1"/>
    <property type="molecule type" value="Genomic_DNA"/>
</dbReference>
<comment type="caution">
    <text evidence="2">The sequence shown here is derived from an EMBL/GenBank/DDBJ whole genome shotgun (WGS) entry which is preliminary data.</text>
</comment>
<dbReference type="InterPro" id="IPR013766">
    <property type="entry name" value="Thioredoxin_domain"/>
</dbReference>
<evidence type="ECO:0000313" key="3">
    <source>
        <dbReference type="Proteomes" id="UP001054902"/>
    </source>
</evidence>
<evidence type="ECO:0000259" key="1">
    <source>
        <dbReference type="PROSITE" id="PS51352"/>
    </source>
</evidence>
<dbReference type="PANTHER" id="PTHR46472">
    <property type="entry name" value="NUCLEOREDOXIN"/>
    <property type="match status" value="1"/>
</dbReference>
<dbReference type="Gene3D" id="3.40.30.10">
    <property type="entry name" value="Glutaredoxin"/>
    <property type="match status" value="1"/>
</dbReference>
<proteinExistence type="predicted"/>
<dbReference type="GO" id="GO:0004791">
    <property type="term" value="F:thioredoxin-disulfide reductase (NADPH) activity"/>
    <property type="evidence" value="ECO:0007669"/>
    <property type="project" value="TreeGrafter"/>
</dbReference>
<organism evidence="2 3">
    <name type="scientific">Chaetoceros tenuissimus</name>
    <dbReference type="NCBI Taxonomy" id="426638"/>
    <lineage>
        <taxon>Eukaryota</taxon>
        <taxon>Sar</taxon>
        <taxon>Stramenopiles</taxon>
        <taxon>Ochrophyta</taxon>
        <taxon>Bacillariophyta</taxon>
        <taxon>Coscinodiscophyceae</taxon>
        <taxon>Chaetocerotophycidae</taxon>
        <taxon>Chaetocerotales</taxon>
        <taxon>Chaetocerotaceae</taxon>
        <taxon>Chaetoceros</taxon>
    </lineage>
</organism>
<dbReference type="InterPro" id="IPR036249">
    <property type="entry name" value="Thioredoxin-like_sf"/>
</dbReference>
<dbReference type="InterPro" id="IPR012336">
    <property type="entry name" value="Thioredoxin-like_fold"/>
</dbReference>
<reference evidence="2 3" key="1">
    <citation type="journal article" date="2021" name="Sci. Rep.">
        <title>The genome of the diatom Chaetoceros tenuissimus carries an ancient integrated fragment of an extant virus.</title>
        <authorList>
            <person name="Hongo Y."/>
            <person name="Kimura K."/>
            <person name="Takaki Y."/>
            <person name="Yoshida Y."/>
            <person name="Baba S."/>
            <person name="Kobayashi G."/>
            <person name="Nagasaki K."/>
            <person name="Hano T."/>
            <person name="Tomaru Y."/>
        </authorList>
    </citation>
    <scope>NUCLEOTIDE SEQUENCE [LARGE SCALE GENOMIC DNA]</scope>
    <source>
        <strain evidence="2 3">NIES-3715</strain>
    </source>
</reference>
<dbReference type="GO" id="GO:0031397">
    <property type="term" value="P:negative regulation of protein ubiquitination"/>
    <property type="evidence" value="ECO:0007669"/>
    <property type="project" value="TreeGrafter"/>
</dbReference>
<dbReference type="GO" id="GO:0005634">
    <property type="term" value="C:nucleus"/>
    <property type="evidence" value="ECO:0007669"/>
    <property type="project" value="TreeGrafter"/>
</dbReference>
<dbReference type="GO" id="GO:0030178">
    <property type="term" value="P:negative regulation of Wnt signaling pathway"/>
    <property type="evidence" value="ECO:0007669"/>
    <property type="project" value="TreeGrafter"/>
</dbReference>
<dbReference type="PANTHER" id="PTHR46472:SF1">
    <property type="entry name" value="NUCLEOREDOXIN"/>
    <property type="match status" value="1"/>
</dbReference>
<sequence>MLTSKFPSLASSLASSKVLGLYFASSWCPDCTPVTPRLKTIFESQAGNDFSVVYVSSDRSEEQMKETMEKSHGKWGMIPFDSSEKDELKKNFGCCAGSEVFQLGMSPFDRKYGIPTLVLIDCEKQEVISFDGVQDVMSGELLAKYGLS</sequence>
<dbReference type="Proteomes" id="UP001054902">
    <property type="component" value="Unassembled WGS sequence"/>
</dbReference>
<dbReference type="PROSITE" id="PS51352">
    <property type="entry name" value="THIOREDOXIN_2"/>
    <property type="match status" value="1"/>
</dbReference>
<evidence type="ECO:0000313" key="2">
    <source>
        <dbReference type="EMBL" id="GFH59141.1"/>
    </source>
</evidence>
<feature type="domain" description="Thioredoxin" evidence="1">
    <location>
        <begin position="1"/>
        <end position="142"/>
    </location>
</feature>
<name>A0AAD3D797_9STRA</name>
<gene>
    <name evidence="2" type="ORF">CTEN210_15617</name>
</gene>
<dbReference type="AlphaFoldDB" id="A0AAD3D797"/>